<accession>A0ABS9TNA6</accession>
<name>A0ABS9TNA6_9PSEU</name>
<reference evidence="1 2" key="1">
    <citation type="submission" date="2022-03" db="EMBL/GenBank/DDBJ databases">
        <title>Pseudonocardia alaer sp. nov., a novel actinomycete isolated from reed forest soil.</title>
        <authorList>
            <person name="Wang L."/>
        </authorList>
    </citation>
    <scope>NUCLEOTIDE SEQUENCE [LARGE SCALE GENOMIC DNA]</scope>
    <source>
        <strain evidence="1 2">Y-16303</strain>
    </source>
</reference>
<dbReference type="RefSeq" id="WP_241040758.1">
    <property type="nucleotide sequence ID" value="NZ_BAAAJF010000032.1"/>
</dbReference>
<comment type="caution">
    <text evidence="1">The sequence shown here is derived from an EMBL/GenBank/DDBJ whole genome shotgun (WGS) entry which is preliminary data.</text>
</comment>
<proteinExistence type="predicted"/>
<dbReference type="EMBL" id="JAKXMK010000029">
    <property type="protein sequence ID" value="MCH6170007.1"/>
    <property type="molecule type" value="Genomic_DNA"/>
</dbReference>
<evidence type="ECO:0008006" key="3">
    <source>
        <dbReference type="Google" id="ProtNLM"/>
    </source>
</evidence>
<protein>
    <recommendedName>
        <fullName evidence="3">BON domain-containing protein</fullName>
    </recommendedName>
</protein>
<evidence type="ECO:0000313" key="1">
    <source>
        <dbReference type="EMBL" id="MCH6170007.1"/>
    </source>
</evidence>
<keyword evidence="2" id="KW-1185">Reference proteome</keyword>
<evidence type="ECO:0000313" key="2">
    <source>
        <dbReference type="Proteomes" id="UP001299970"/>
    </source>
</evidence>
<sequence>MPGRRYEFRLAGRLSERARDAFAGMDVVEVPAQTVLTGTVDDAEMHSVLALIQSLGLQVVSMQRLDANREDEPRDVERPG</sequence>
<dbReference type="Proteomes" id="UP001299970">
    <property type="component" value="Unassembled WGS sequence"/>
</dbReference>
<gene>
    <name evidence="1" type="ORF">MMF94_30270</name>
</gene>
<organism evidence="1 2">
    <name type="scientific">Pseudonocardia alaniniphila</name>
    <dbReference type="NCBI Taxonomy" id="75291"/>
    <lineage>
        <taxon>Bacteria</taxon>
        <taxon>Bacillati</taxon>
        <taxon>Actinomycetota</taxon>
        <taxon>Actinomycetes</taxon>
        <taxon>Pseudonocardiales</taxon>
        <taxon>Pseudonocardiaceae</taxon>
        <taxon>Pseudonocardia</taxon>
    </lineage>
</organism>